<evidence type="ECO:0000256" key="1">
    <source>
        <dbReference type="SAM" id="MobiDB-lite"/>
    </source>
</evidence>
<name>A0A8J3BHT3_9ACTN</name>
<keyword evidence="2" id="KW-0812">Transmembrane</keyword>
<feature type="transmembrane region" description="Helical" evidence="2">
    <location>
        <begin position="21"/>
        <end position="41"/>
    </location>
</feature>
<feature type="compositionally biased region" description="Basic and acidic residues" evidence="1">
    <location>
        <begin position="548"/>
        <end position="557"/>
    </location>
</feature>
<comment type="caution">
    <text evidence="4">The sequence shown here is derived from an EMBL/GenBank/DDBJ whole genome shotgun (WGS) entry which is preliminary data.</text>
</comment>
<dbReference type="SUPFAM" id="SSF50370">
    <property type="entry name" value="Ricin B-like lectins"/>
    <property type="match status" value="2"/>
</dbReference>
<dbReference type="PROSITE" id="PS50231">
    <property type="entry name" value="RICIN_B_LECTIN"/>
    <property type="match status" value="2"/>
</dbReference>
<evidence type="ECO:0000256" key="2">
    <source>
        <dbReference type="SAM" id="Phobius"/>
    </source>
</evidence>
<dbReference type="CDD" id="cd00161">
    <property type="entry name" value="beta-trefoil_Ricin-like"/>
    <property type="match status" value="2"/>
</dbReference>
<reference evidence="4" key="2">
    <citation type="submission" date="2020-09" db="EMBL/GenBank/DDBJ databases">
        <authorList>
            <person name="Sun Q."/>
            <person name="Ohkuma M."/>
        </authorList>
    </citation>
    <scope>NUCLEOTIDE SEQUENCE</scope>
    <source>
        <strain evidence="4">JCM 3090</strain>
    </source>
</reference>
<evidence type="ECO:0000313" key="4">
    <source>
        <dbReference type="EMBL" id="GGK09212.1"/>
    </source>
</evidence>
<dbReference type="Pfam" id="PF00652">
    <property type="entry name" value="Ricin_B_lectin"/>
    <property type="match status" value="1"/>
</dbReference>
<evidence type="ECO:0000259" key="3">
    <source>
        <dbReference type="Pfam" id="PF00652"/>
    </source>
</evidence>
<dbReference type="RefSeq" id="WP_189172104.1">
    <property type="nucleotide sequence ID" value="NZ_BMQB01000013.1"/>
</dbReference>
<dbReference type="EMBL" id="BMQB01000013">
    <property type="protein sequence ID" value="GGK09212.1"/>
    <property type="molecule type" value="Genomic_DNA"/>
</dbReference>
<dbReference type="Proteomes" id="UP000649739">
    <property type="component" value="Unassembled WGS sequence"/>
</dbReference>
<sequence length="577" mass="61720">MRSENDRDALPGGGERGSLPLAMLLVLLAVALGTAAVPAAMGQLGHTRQTVDRANALRGAQTGLEVALARIRSMTTLDELCGDQTGTDPVTLAVTGGRPSYRVAAQFLTAVGQDEPPATDAEPTPCRGSNWAKLTATATAGSATRRLSGYYPLRSGDLPSPFTPADDMYTQPRLIAAFAALSTYGDYEAVCLDPGQSVPGEGAAVTMQSCPKDFRRDLGITYKQYWYYRTDLTLATVGSIRSAPDAADAMCLDAGSDTPAVGAVPRMRACVTPVPPRQRWYYNGGHTWELGTAAGTLSGLCLTINQPDSPGSGVHLEARCSLAARERGQQFDPFPYLGPGESGLRSTACPEDRGYACELTQLRNAALNSFCLTAIDSSNDNFAEQVEDPTFAAPAECYQNPDLTAIPWSQLMRIPATPTNGAGSAPGPIYTRSGNTEYCMDVAGRLVRPMSCTGAATQKWIRYGDTGDYDTSYRIVNAGNRKCLAALTTEEQDSDPSQESLQIYRTGYVYTWKLATQPCRTSANPSYDDEDFAGPSLVRMQKWNTPGEIRRGGRDETPAPAPEPVPTAPLRNLTGDQ</sequence>
<feature type="domain" description="Ricin B lectin" evidence="3">
    <location>
        <begin position="189"/>
        <end position="320"/>
    </location>
</feature>
<protein>
    <recommendedName>
        <fullName evidence="3">Ricin B lectin domain-containing protein</fullName>
    </recommendedName>
</protein>
<dbReference type="InterPro" id="IPR000772">
    <property type="entry name" value="Ricin_B_lectin"/>
</dbReference>
<dbReference type="InterPro" id="IPR035992">
    <property type="entry name" value="Ricin_B-like_lectins"/>
</dbReference>
<evidence type="ECO:0000313" key="5">
    <source>
        <dbReference type="Proteomes" id="UP000649739"/>
    </source>
</evidence>
<keyword evidence="2" id="KW-0472">Membrane</keyword>
<reference evidence="4" key="1">
    <citation type="journal article" date="2014" name="Int. J. Syst. Evol. Microbiol.">
        <title>Complete genome sequence of Corynebacterium casei LMG S-19264T (=DSM 44701T), isolated from a smear-ripened cheese.</title>
        <authorList>
            <consortium name="US DOE Joint Genome Institute (JGI-PGF)"/>
            <person name="Walter F."/>
            <person name="Albersmeier A."/>
            <person name="Kalinowski J."/>
            <person name="Ruckert C."/>
        </authorList>
    </citation>
    <scope>NUCLEOTIDE SEQUENCE</scope>
    <source>
        <strain evidence="4">JCM 3090</strain>
    </source>
</reference>
<dbReference type="Gene3D" id="2.80.10.50">
    <property type="match status" value="2"/>
</dbReference>
<gene>
    <name evidence="4" type="ORF">GCM10010123_43850</name>
</gene>
<organism evidence="4 5">
    <name type="scientific">Pilimelia anulata</name>
    <dbReference type="NCBI Taxonomy" id="53371"/>
    <lineage>
        <taxon>Bacteria</taxon>
        <taxon>Bacillati</taxon>
        <taxon>Actinomycetota</taxon>
        <taxon>Actinomycetes</taxon>
        <taxon>Micromonosporales</taxon>
        <taxon>Micromonosporaceae</taxon>
        <taxon>Pilimelia</taxon>
    </lineage>
</organism>
<keyword evidence="2" id="KW-1133">Transmembrane helix</keyword>
<proteinExistence type="predicted"/>
<accession>A0A8J3BHT3</accession>
<keyword evidence="5" id="KW-1185">Reference proteome</keyword>
<dbReference type="AlphaFoldDB" id="A0A8J3BHT3"/>
<feature type="region of interest" description="Disordered" evidence="1">
    <location>
        <begin position="520"/>
        <end position="577"/>
    </location>
</feature>